<dbReference type="PROSITE" id="PS50280">
    <property type="entry name" value="SET"/>
    <property type="match status" value="1"/>
</dbReference>
<dbReference type="EMBL" id="JANHAX010000001">
    <property type="protein sequence ID" value="MDQ2088687.1"/>
    <property type="molecule type" value="Genomic_DNA"/>
</dbReference>
<feature type="domain" description="SET" evidence="1">
    <location>
        <begin position="4"/>
        <end position="114"/>
    </location>
</feature>
<accession>A0AAE4B2W2</accession>
<name>A0AAE4B2W2_9RHOB</name>
<dbReference type="Proteomes" id="UP001226762">
    <property type="component" value="Unassembled WGS sequence"/>
</dbReference>
<evidence type="ECO:0000259" key="1">
    <source>
        <dbReference type="PROSITE" id="PS50280"/>
    </source>
</evidence>
<reference evidence="2" key="2">
    <citation type="submission" date="2023-02" db="EMBL/GenBank/DDBJ databases">
        <title>'Rhodoalgimonas zhirmunskyi' gen. nov., isolated from a red alga.</title>
        <authorList>
            <person name="Nedashkovskaya O.I."/>
            <person name="Otstavnykh N.Y."/>
            <person name="Bystritskaya E.P."/>
            <person name="Balabanova L.A."/>
            <person name="Isaeva M.P."/>
        </authorList>
    </citation>
    <scope>NUCLEOTIDE SEQUENCE</scope>
    <source>
        <strain evidence="2">KCTC 52189</strain>
    </source>
</reference>
<evidence type="ECO:0000313" key="2">
    <source>
        <dbReference type="EMBL" id="MDQ2088687.1"/>
    </source>
</evidence>
<organism evidence="2 3">
    <name type="scientific">Marimonas arenosa</name>
    <dbReference type="NCBI Taxonomy" id="1795305"/>
    <lineage>
        <taxon>Bacteria</taxon>
        <taxon>Pseudomonadati</taxon>
        <taxon>Pseudomonadota</taxon>
        <taxon>Alphaproteobacteria</taxon>
        <taxon>Rhodobacterales</taxon>
        <taxon>Paracoccaceae</taxon>
        <taxon>Marimonas</taxon>
    </lineage>
</organism>
<dbReference type="SUPFAM" id="SSF82199">
    <property type="entry name" value="SET domain"/>
    <property type="match status" value="1"/>
</dbReference>
<sequence>MMMVRCCLSSSSIEGLGVFATKAISKGTLVWLYDPRFDVSYFRDEVEMAPAHFREFLERYTYEHPTDSDRVVLDCDEGRFMNHAETPNVDLSDPARGIATRGIRAGEELTCDYGQFTLGAVAFQPSRHQVGNQFQLVAE</sequence>
<gene>
    <name evidence="2" type="ORF">NO357_02065</name>
</gene>
<dbReference type="Gene3D" id="2.170.270.10">
    <property type="entry name" value="SET domain"/>
    <property type="match status" value="1"/>
</dbReference>
<keyword evidence="3" id="KW-1185">Reference proteome</keyword>
<dbReference type="InterPro" id="IPR001214">
    <property type="entry name" value="SET_dom"/>
</dbReference>
<dbReference type="Pfam" id="PF00856">
    <property type="entry name" value="SET"/>
    <property type="match status" value="1"/>
</dbReference>
<reference evidence="2" key="1">
    <citation type="submission" date="2022-07" db="EMBL/GenBank/DDBJ databases">
        <authorList>
            <person name="Otstavnykh N."/>
            <person name="Isaeva M."/>
            <person name="Bystritskaya E."/>
        </authorList>
    </citation>
    <scope>NUCLEOTIDE SEQUENCE</scope>
    <source>
        <strain evidence="2">KCTC 52189</strain>
    </source>
</reference>
<dbReference type="SMART" id="SM00317">
    <property type="entry name" value="SET"/>
    <property type="match status" value="1"/>
</dbReference>
<dbReference type="RefSeq" id="WP_306733952.1">
    <property type="nucleotide sequence ID" value="NZ_JANHAX010000001.1"/>
</dbReference>
<proteinExistence type="predicted"/>
<protein>
    <submittedName>
        <fullName evidence="2">SET domain-containing protein</fullName>
    </submittedName>
</protein>
<dbReference type="AlphaFoldDB" id="A0AAE4B2W2"/>
<evidence type="ECO:0000313" key="3">
    <source>
        <dbReference type="Proteomes" id="UP001226762"/>
    </source>
</evidence>
<comment type="caution">
    <text evidence="2">The sequence shown here is derived from an EMBL/GenBank/DDBJ whole genome shotgun (WGS) entry which is preliminary data.</text>
</comment>
<dbReference type="InterPro" id="IPR046341">
    <property type="entry name" value="SET_dom_sf"/>
</dbReference>